<feature type="domain" description="Glycoside hydrolase family 2" evidence="8">
    <location>
        <begin position="790"/>
        <end position="891"/>
    </location>
</feature>
<dbReference type="InterPro" id="IPR008964">
    <property type="entry name" value="Invasin/intimin_cell_adhesion"/>
</dbReference>
<dbReference type="InterPro" id="IPR036156">
    <property type="entry name" value="Beta-gal/glucu_dom_sf"/>
</dbReference>
<dbReference type="InterPro" id="IPR006101">
    <property type="entry name" value="Glyco_hydro_2"/>
</dbReference>
<dbReference type="SUPFAM" id="SSF49303">
    <property type="entry name" value="beta-Galactosidase/glucuronidase domain"/>
    <property type="match status" value="1"/>
</dbReference>
<sequence>MSKLLIFSWLYLLSIPLFAKDLKVAQLDGEYRNNPIGIDAQSPGLSWEMQSSKLCASSHCEALSVTAFRGSNPNAEEKPTHSSKIASYPATMTSRVYAVPEPRTRISFNKDWKFFLGDEPNAKSSSFNDLKWRKLTLPHDWSIEGKFDEKNPAKPEGGGLPTGIGWYRKEFTAPANFKNRLITVEFDGVYKNSEVWINGQYLGKRPYGYSSFSYEISKFLKTGKNSVAVKVDNSAQPDSRWYSGSGIYRNVWLTSAAAVSVKCNGVFVKTTVTSGDKGQSIENRILSPVESLASIAVDIELENKFKAKGNYKILTTIFDDKGLKIVQKQWRISVDQNTSKLVTNGLDIANPKLWSVERPVMYKLVTEIMQADGKIIDSYTTPFGIREFNFDAQKGFSLNGKAMKILGVCLHHDLGALGAAVNVRAMERQLEIMKAMGVNAIRTAHNPPAPEFLDLCDKMGFLVMDEAFDMWVKKKTKNDYHLNFPEWHKSDLEDMIKRDRNHPSIILWSIGNEIREQFDSTGVALTKELVGIVKNLDKTRPVISALTETKAEKNFIYQANALDIYGLNYNHKLYKDFPTNYPGVKFLATETTSALETRGFYDTADTIRRWPKDGKTKFTEGNKEWSASAYDNVSAYWGSTHEETWAAAKKYDHVAGLFVWTGFDYLGEPLPYPWPARSSYFGIVDLAGFPKDSYYMYQSEWTNKPVLHILPHWNWKQGKSVEVWAYYNKADEVELYLNGKSLGKRSKHGDDLHVLWKVPFEPGTLKAVSRKNGKDILVREVKTAGKPAKIELIADRKNIKADGKDLSFVTVRILDAAGNVVPDADNLVDFKLDGVGFIAGVDNGFQASLEPFKANYRKAFHGVCLAIVQSTEKTGTIKLTASSAGLSPSSIIIKTGK</sequence>
<evidence type="ECO:0000259" key="6">
    <source>
        <dbReference type="Pfam" id="PF02837"/>
    </source>
</evidence>
<dbReference type="AlphaFoldDB" id="A0A497YL67"/>
<dbReference type="Pfam" id="PF02836">
    <property type="entry name" value="Glyco_hydro_2_C"/>
    <property type="match status" value="1"/>
</dbReference>
<evidence type="ECO:0000256" key="3">
    <source>
        <dbReference type="ARBA" id="ARBA00023295"/>
    </source>
</evidence>
<evidence type="ECO:0000256" key="1">
    <source>
        <dbReference type="ARBA" id="ARBA00007401"/>
    </source>
</evidence>
<dbReference type="GO" id="GO:0005975">
    <property type="term" value="P:carbohydrate metabolic process"/>
    <property type="evidence" value="ECO:0007669"/>
    <property type="project" value="InterPro"/>
</dbReference>
<dbReference type="InterPro" id="IPR008979">
    <property type="entry name" value="Galactose-bd-like_sf"/>
</dbReference>
<dbReference type="InterPro" id="IPR006104">
    <property type="entry name" value="Glyco_hydro_2_N"/>
</dbReference>
<evidence type="ECO:0000259" key="7">
    <source>
        <dbReference type="Pfam" id="PF16355"/>
    </source>
</evidence>
<keyword evidence="3" id="KW-0326">Glycosidase</keyword>
<dbReference type="Gene3D" id="2.60.40.10">
    <property type="entry name" value="Immunoglobulins"/>
    <property type="match status" value="3"/>
</dbReference>
<proteinExistence type="inferred from homology"/>
<feature type="domain" description="DUF4982" evidence="7">
    <location>
        <begin position="718"/>
        <end position="776"/>
    </location>
</feature>
<dbReference type="InterPro" id="IPR013783">
    <property type="entry name" value="Ig-like_fold"/>
</dbReference>
<comment type="similarity">
    <text evidence="1">Belongs to the glycosyl hydrolase 2 family.</text>
</comment>
<dbReference type="GO" id="GO:0004553">
    <property type="term" value="F:hydrolase activity, hydrolyzing O-glycosyl compounds"/>
    <property type="evidence" value="ECO:0007669"/>
    <property type="project" value="InterPro"/>
</dbReference>
<dbReference type="SUPFAM" id="SSF51445">
    <property type="entry name" value="(Trans)glycosidases"/>
    <property type="match status" value="1"/>
</dbReference>
<name>A0A497YL67_9SPHI</name>
<keyword evidence="2" id="KW-0378">Hydrolase</keyword>
<reference evidence="9 10" key="1">
    <citation type="submission" date="2018-10" db="EMBL/GenBank/DDBJ databases">
        <title>Genomic Encyclopedia of Archaeal and Bacterial Type Strains, Phase II (KMG-II): from individual species to whole genera.</title>
        <authorList>
            <person name="Goeker M."/>
        </authorList>
    </citation>
    <scope>NUCLEOTIDE SEQUENCE [LARGE SCALE GENOMIC DNA]</scope>
    <source>
        <strain evidence="9 10">DSM 19624</strain>
    </source>
</reference>
<evidence type="ECO:0000259" key="5">
    <source>
        <dbReference type="Pfam" id="PF02836"/>
    </source>
</evidence>
<feature type="domain" description="Glycoside hydrolase family 2 immunoglobulin-like beta-sandwich" evidence="4">
    <location>
        <begin position="292"/>
        <end position="386"/>
    </location>
</feature>
<feature type="domain" description="Glycosyl hydrolases family 2 sugar binding" evidence="6">
    <location>
        <begin position="161"/>
        <end position="254"/>
    </location>
</feature>
<organism evidence="9 10">
    <name type="scientific">Pedobacter alluvionis</name>
    <dbReference type="NCBI Taxonomy" id="475253"/>
    <lineage>
        <taxon>Bacteria</taxon>
        <taxon>Pseudomonadati</taxon>
        <taxon>Bacteroidota</taxon>
        <taxon>Sphingobacteriia</taxon>
        <taxon>Sphingobacteriales</taxon>
        <taxon>Sphingobacteriaceae</taxon>
        <taxon>Pedobacter</taxon>
    </lineage>
</organism>
<dbReference type="SUPFAM" id="SSF49785">
    <property type="entry name" value="Galactose-binding domain-like"/>
    <property type="match status" value="1"/>
</dbReference>
<dbReference type="PRINTS" id="PR00132">
    <property type="entry name" value="GLHYDRLASE2"/>
</dbReference>
<dbReference type="InterPro" id="IPR017853">
    <property type="entry name" value="GH"/>
</dbReference>
<dbReference type="Pfam" id="PF02837">
    <property type="entry name" value="Glyco_hydro_2_N"/>
    <property type="match status" value="1"/>
</dbReference>
<dbReference type="Pfam" id="PF00703">
    <property type="entry name" value="Glyco_hydro_2"/>
    <property type="match status" value="1"/>
</dbReference>
<dbReference type="SUPFAM" id="SSF49373">
    <property type="entry name" value="Invasin/intimin cell-adhesion fragments"/>
    <property type="match status" value="1"/>
</dbReference>
<evidence type="ECO:0000259" key="8">
    <source>
        <dbReference type="Pfam" id="PF18565"/>
    </source>
</evidence>
<comment type="caution">
    <text evidence="9">The sequence shown here is derived from an EMBL/GenBank/DDBJ whole genome shotgun (WGS) entry which is preliminary data.</text>
</comment>
<protein>
    <submittedName>
        <fullName evidence="9">Beta-galactosidase</fullName>
    </submittedName>
</protein>
<dbReference type="EMBL" id="RCCK01000010">
    <property type="protein sequence ID" value="RLJ80820.1"/>
    <property type="molecule type" value="Genomic_DNA"/>
</dbReference>
<dbReference type="PANTHER" id="PTHR42732">
    <property type="entry name" value="BETA-GALACTOSIDASE"/>
    <property type="match status" value="1"/>
</dbReference>
<dbReference type="Gene3D" id="3.20.20.80">
    <property type="entry name" value="Glycosidases"/>
    <property type="match status" value="1"/>
</dbReference>
<dbReference type="Proteomes" id="UP000273898">
    <property type="component" value="Unassembled WGS sequence"/>
</dbReference>
<dbReference type="InterPro" id="IPR032311">
    <property type="entry name" value="DUF4982"/>
</dbReference>
<evidence type="ECO:0000313" key="9">
    <source>
        <dbReference type="EMBL" id="RLJ80820.1"/>
    </source>
</evidence>
<dbReference type="Pfam" id="PF18565">
    <property type="entry name" value="Glyco_hydro2_C5"/>
    <property type="match status" value="1"/>
</dbReference>
<dbReference type="InterPro" id="IPR023232">
    <property type="entry name" value="Glyco_hydro_2_AS"/>
</dbReference>
<gene>
    <name evidence="9" type="ORF">BCL90_1621</name>
</gene>
<feature type="domain" description="Glycoside hydrolase family 2 catalytic" evidence="5">
    <location>
        <begin position="394"/>
        <end position="573"/>
    </location>
</feature>
<dbReference type="Pfam" id="PF16355">
    <property type="entry name" value="DUF4982"/>
    <property type="match status" value="1"/>
</dbReference>
<dbReference type="PROSITE" id="PS00608">
    <property type="entry name" value="GLYCOSYL_HYDROL_F2_2"/>
    <property type="match status" value="1"/>
</dbReference>
<dbReference type="InterPro" id="IPR006102">
    <property type="entry name" value="Ig-like_GH2"/>
</dbReference>
<evidence type="ECO:0000259" key="4">
    <source>
        <dbReference type="Pfam" id="PF00703"/>
    </source>
</evidence>
<dbReference type="InterPro" id="IPR006103">
    <property type="entry name" value="Glyco_hydro_2_cat"/>
</dbReference>
<dbReference type="PANTHER" id="PTHR42732:SF1">
    <property type="entry name" value="BETA-MANNOSIDASE"/>
    <property type="match status" value="1"/>
</dbReference>
<dbReference type="InterPro" id="IPR051913">
    <property type="entry name" value="GH2_Domain-Containing"/>
</dbReference>
<evidence type="ECO:0000313" key="10">
    <source>
        <dbReference type="Proteomes" id="UP000273898"/>
    </source>
</evidence>
<dbReference type="Gene3D" id="2.60.120.260">
    <property type="entry name" value="Galactose-binding domain-like"/>
    <property type="match status" value="1"/>
</dbReference>
<evidence type="ECO:0000256" key="2">
    <source>
        <dbReference type="ARBA" id="ARBA00022801"/>
    </source>
</evidence>
<dbReference type="InterPro" id="IPR040605">
    <property type="entry name" value="Glyco_hydro2_dom5"/>
</dbReference>
<dbReference type="RefSeq" id="WP_244095072.1">
    <property type="nucleotide sequence ID" value="NZ_RCCK01000010.1"/>
</dbReference>
<accession>A0A497YL67</accession>